<keyword evidence="3" id="KW-0548">Nucleotidyltransferase</keyword>
<dbReference type="PANTHER" id="PTHR21328">
    <property type="entry name" value="POLY ADP-RIBOSE POLYMERASE FAMILY, MEMBER PARP"/>
    <property type="match status" value="1"/>
</dbReference>
<dbReference type="SUPFAM" id="SSF56399">
    <property type="entry name" value="ADP-ribosylation"/>
    <property type="match status" value="1"/>
</dbReference>
<accession>A0A8H7JCJ8</accession>
<comment type="caution">
    <text evidence="7">The sequence shown here is derived from an EMBL/GenBank/DDBJ whole genome shotgun (WGS) entry which is preliminary data.</text>
</comment>
<evidence type="ECO:0000259" key="6">
    <source>
        <dbReference type="Pfam" id="PF00644"/>
    </source>
</evidence>
<organism evidence="7 8">
    <name type="scientific">Ascochyta lentis</name>
    <dbReference type="NCBI Taxonomy" id="205686"/>
    <lineage>
        <taxon>Eukaryota</taxon>
        <taxon>Fungi</taxon>
        <taxon>Dikarya</taxon>
        <taxon>Ascomycota</taxon>
        <taxon>Pezizomycotina</taxon>
        <taxon>Dothideomycetes</taxon>
        <taxon>Pleosporomycetidae</taxon>
        <taxon>Pleosporales</taxon>
        <taxon>Pleosporineae</taxon>
        <taxon>Didymellaceae</taxon>
        <taxon>Ascochyta</taxon>
    </lineage>
</organism>
<dbReference type="GO" id="GO:0003950">
    <property type="term" value="F:NAD+ poly-ADP-ribosyltransferase activity"/>
    <property type="evidence" value="ECO:0007669"/>
    <property type="project" value="InterPro"/>
</dbReference>
<dbReference type="Gene3D" id="3.90.228.10">
    <property type="match status" value="1"/>
</dbReference>
<dbReference type="OrthoDB" id="109543at2759"/>
<keyword evidence="4" id="KW-0520">NAD</keyword>
<dbReference type="Proteomes" id="UP000651452">
    <property type="component" value="Unassembled WGS sequence"/>
</dbReference>
<reference evidence="7" key="2">
    <citation type="submission" date="2020-09" db="EMBL/GenBank/DDBJ databases">
        <title>Reference genome assembly for Australian Ascochyta lentis isolate Al4.</title>
        <authorList>
            <person name="Lee R.C."/>
            <person name="Farfan-Caceres L.M."/>
            <person name="Debler J.W."/>
            <person name="Williams A.H."/>
            <person name="Henares B.M."/>
        </authorList>
    </citation>
    <scope>NUCLEOTIDE SEQUENCE</scope>
    <source>
        <strain evidence="7">Al4</strain>
    </source>
</reference>
<keyword evidence="2" id="KW-0808">Transferase</keyword>
<evidence type="ECO:0000313" key="8">
    <source>
        <dbReference type="Proteomes" id="UP000651452"/>
    </source>
</evidence>
<evidence type="ECO:0000256" key="3">
    <source>
        <dbReference type="ARBA" id="ARBA00022695"/>
    </source>
</evidence>
<dbReference type="GO" id="GO:0016779">
    <property type="term" value="F:nucleotidyltransferase activity"/>
    <property type="evidence" value="ECO:0007669"/>
    <property type="project" value="UniProtKB-KW"/>
</dbReference>
<dbReference type="EMBL" id="RZGK01000002">
    <property type="protein sequence ID" value="KAF9701114.1"/>
    <property type="molecule type" value="Genomic_DNA"/>
</dbReference>
<evidence type="ECO:0000256" key="4">
    <source>
        <dbReference type="ARBA" id="ARBA00023027"/>
    </source>
</evidence>
<dbReference type="Pfam" id="PF00644">
    <property type="entry name" value="PARP"/>
    <property type="match status" value="1"/>
</dbReference>
<sequence length="1448" mass="159620">MSETAIMRVNDFRTKRRIPLKHSLLFNKAKHSEDWHREIDATAGVLHPSDPKFPHALLRQATDVYLKKKGKIAQADTDIRLAILIGAHEARDIAIAAAARAMTASSLRATLQVDLNVAHGSYWGLNTWLQCLIAANHGNPASVTDLEASWARHLLPFATYGSSAAGKILVGVSRALRECATPNMNTVPDFLTLTSRALTDYAAHLESLRLKNDWLAAHKASYWMAELGRTSPPTTPPGFLLPEHVLDAQFPIWRVWARWRPDVKRITLLSNMDSNSAATLPDLLALEGPDFISGTEFTMRNGLVEQYRSGRSCVKLGRLLIEVPSRTKDSLRSLLESASSTLGTTWTAALAGRPQILSLFIGLVVNRPMTQEALNLIQAVLHIQESIEPDVLVTICHTHIAQGYLGGGHIRELQRLIQLFDQDCAASLRKILLTPATLQGITKCIQDCQSAIRTLIEQSQPWTELAVELYEFCDVVRSSQSIPVLGQKIVSQMCLLLPPAGDMTIAMEIYAAAQNLRSQNSKQGGASEETTNEQDAAEKPTRRISAPSFLKGQPAESQHPLETVVEQYCLHHLLAQEAANYTSQRIFDSISRVWRSTCKPSLSQDRRLLAILVMKHTGDNVDLGIRCLNGIASADEQLSPGLSTVDVKMVLSGLEGNLERTLVDFVRLLARCSSADDTEMRNICWRDLAYHLMAQGTQFEVFKESNLVEYILKSMKASEWLSFLAEVEALFATGQTLPSEECAIPPVLRPELQEWKTKLVPYAKTLTRLEGALGSKSEAVKCILSSSGARSKNALAILQSLRLAEREPVEPFLQNIVGLLSTKAKNDWDVSGCISIMAQASTKTVEVCKKIWDAKHGYMYIPGLPACDSEPALQTVVQTKSIATLVSNSMAPATAHSSKASTLNNPAAFKYDIPPSVVEVMVTGWLLDEKVDESTKNAVHSIACLLKVVQADFDISKEKLTETAIFWQGIEEELLQEAQRLKTLQKALKAKDPKGTTLLLEQLGVSDTTELDEEMMKLPAGVIDMVERTSDNEVEISFSLAAFTQLQRTAMGIPEQANTLLLRLYRDDRKELPPSFCLHYNMESNLEIIFHTPYTCSERSEIPTQRICTSAYTALTWQLSRIIYSRIRRGEVGIAAVYQDVTLWLRNIAQYCVSCNSSHNTQTAQLRRSTPCNLISCARLWYNLPLHVRIPEIRTDTFAVDLALSSVYAAAMTGKPELLVDCPIGGNEVVKSILNALPRMAVMRDAVDLSSVLTSYHKSAEKLISWAVIHHRGFLATATGLLKIPNLPPGTHQFVLANASPKLEKTFVSKIQSTKLETTVLFHGTPLDRLPAILAQGLRVCSGTPLQRTGAAHGKGVYLSADPTMSFHYSPVSLSWKNSGLSNMKLLLGCEVVGGGNKVSDSIQVVQDVESIMVRYVLLFTREARVPIRGHIEPAMASGMKALRSGAV</sequence>
<evidence type="ECO:0000313" key="7">
    <source>
        <dbReference type="EMBL" id="KAF9701114.1"/>
    </source>
</evidence>
<proteinExistence type="predicted"/>
<keyword evidence="8" id="KW-1185">Reference proteome</keyword>
<reference evidence="7" key="1">
    <citation type="submission" date="2018-12" db="EMBL/GenBank/DDBJ databases">
        <authorList>
            <person name="Syme R.A."/>
            <person name="Farfan-Caceres L."/>
            <person name="Lichtenzveig J."/>
        </authorList>
    </citation>
    <scope>NUCLEOTIDE SEQUENCE</scope>
    <source>
        <strain evidence="7">Al4</strain>
    </source>
</reference>
<evidence type="ECO:0000256" key="5">
    <source>
        <dbReference type="SAM" id="MobiDB-lite"/>
    </source>
</evidence>
<protein>
    <recommendedName>
        <fullName evidence="6">PARP catalytic domain-containing protein</fullName>
    </recommendedName>
</protein>
<keyword evidence="1" id="KW-0328">Glycosyltransferase</keyword>
<name>A0A8H7JCJ8_9PLEO</name>
<dbReference type="InterPro" id="IPR051838">
    <property type="entry name" value="ARTD_PARP"/>
</dbReference>
<feature type="domain" description="PARP catalytic" evidence="6">
    <location>
        <begin position="1304"/>
        <end position="1393"/>
    </location>
</feature>
<evidence type="ECO:0000256" key="1">
    <source>
        <dbReference type="ARBA" id="ARBA00022676"/>
    </source>
</evidence>
<feature type="region of interest" description="Disordered" evidence="5">
    <location>
        <begin position="520"/>
        <end position="545"/>
    </location>
</feature>
<evidence type="ECO:0000256" key="2">
    <source>
        <dbReference type="ARBA" id="ARBA00022679"/>
    </source>
</evidence>
<gene>
    <name evidence="7" type="ORF">EKO04_000157</name>
</gene>
<dbReference type="InterPro" id="IPR012317">
    <property type="entry name" value="Poly(ADP-ribose)pol_cat_dom"/>
</dbReference>